<dbReference type="HOGENOM" id="CLU_201993_0_0_12"/>
<dbReference type="Proteomes" id="UP000008212">
    <property type="component" value="Chromosome"/>
</dbReference>
<organism evidence="1 2">
    <name type="scientific">Treponema denticola (strain ATCC 35405 / DSM 14222 / CIP 103919 / JCM 8153 / KCTC 15104)</name>
    <dbReference type="NCBI Taxonomy" id="243275"/>
    <lineage>
        <taxon>Bacteria</taxon>
        <taxon>Pseudomonadati</taxon>
        <taxon>Spirochaetota</taxon>
        <taxon>Spirochaetia</taxon>
        <taxon>Spirochaetales</taxon>
        <taxon>Treponemataceae</taxon>
        <taxon>Treponema</taxon>
    </lineage>
</organism>
<keyword evidence="2" id="KW-1185">Reference proteome</keyword>
<dbReference type="PaxDb" id="243275-TDE_0433"/>
<dbReference type="PATRIC" id="fig|243275.7.peg.420"/>
<dbReference type="EMBL" id="AE017226">
    <property type="protein sequence ID" value="AAS10928.1"/>
    <property type="molecule type" value="Genomic_DNA"/>
</dbReference>
<accession>Q73QL0</accession>
<dbReference type="AlphaFoldDB" id="Q73QL0"/>
<reference evidence="1 2" key="1">
    <citation type="journal article" date="2004" name="Proc. Natl. Acad. Sci. U.S.A.">
        <title>Comparison of the genome of the oral pathogen Treponema denticola with other spirochete genomes.</title>
        <authorList>
            <person name="Seshadri R."/>
            <person name="Myers G.S."/>
            <person name="Tettelin H."/>
            <person name="Eisen J.A."/>
            <person name="Heidelberg J.F."/>
            <person name="Dodson R.J."/>
            <person name="Davidsen T.M."/>
            <person name="DeBoy R.T."/>
            <person name="Fouts D.E."/>
            <person name="Haft D.H."/>
            <person name="Selengut J."/>
            <person name="Ren Q."/>
            <person name="Brinkac L.M."/>
            <person name="Madupu R."/>
            <person name="Kolonay J."/>
            <person name="Durkin S.A."/>
            <person name="Daugherty S.C."/>
            <person name="Shetty J."/>
            <person name="Shvartsbeyn A."/>
            <person name="Gebregeorgis E."/>
            <person name="Geer K."/>
            <person name="Tsegaye G."/>
            <person name="Malek J."/>
            <person name="Ayodeji B."/>
            <person name="Shatsman S."/>
            <person name="McLeod M.P."/>
            <person name="Smajs D."/>
            <person name="Howell J.K."/>
            <person name="Pal S."/>
            <person name="Amin A."/>
            <person name="Vashisth P."/>
            <person name="McNeill T.Z."/>
            <person name="Xiang Q."/>
            <person name="Sodergren E."/>
            <person name="Baca E."/>
            <person name="Weinstock G.M."/>
            <person name="Norris S.J."/>
            <person name="Fraser C.M."/>
            <person name="Paulsen I.T."/>
        </authorList>
    </citation>
    <scope>NUCLEOTIDE SEQUENCE [LARGE SCALE GENOMIC DNA]</scope>
    <source>
        <strain evidence="2">ATCC 35405 / DSM 14222 / CIP 103919 / JCM 8153 / KCTC 15104</strain>
    </source>
</reference>
<evidence type="ECO:0000313" key="1">
    <source>
        <dbReference type="EMBL" id="AAS10928.1"/>
    </source>
</evidence>
<sequence>MKSKNRLFIAIIFILILLYGCKTTDTSKKQNYSQAEYFNMAGSTAKEKKIYQEQ</sequence>
<evidence type="ECO:0008006" key="3">
    <source>
        <dbReference type="Google" id="ProtNLM"/>
    </source>
</evidence>
<evidence type="ECO:0000313" key="2">
    <source>
        <dbReference type="Proteomes" id="UP000008212"/>
    </source>
</evidence>
<dbReference type="KEGG" id="tde:TDE_0433"/>
<proteinExistence type="predicted"/>
<dbReference type="PROSITE" id="PS51257">
    <property type="entry name" value="PROKAR_LIPOPROTEIN"/>
    <property type="match status" value="1"/>
</dbReference>
<name>Q73QL0_TREDE</name>
<protein>
    <recommendedName>
        <fullName evidence="3">Lipoprotein</fullName>
    </recommendedName>
</protein>
<gene>
    <name evidence="1" type="ordered locus">TDE_0433</name>
</gene>